<feature type="compositionally biased region" description="Basic and acidic residues" evidence="1">
    <location>
        <begin position="154"/>
        <end position="166"/>
    </location>
</feature>
<feature type="compositionally biased region" description="Basic and acidic residues" evidence="1">
    <location>
        <begin position="1008"/>
        <end position="1019"/>
    </location>
</feature>
<protein>
    <submittedName>
        <fullName evidence="2">Uncharacterized protein</fullName>
    </submittedName>
</protein>
<feature type="compositionally biased region" description="Polar residues" evidence="1">
    <location>
        <begin position="780"/>
        <end position="801"/>
    </location>
</feature>
<feature type="region of interest" description="Disordered" evidence="1">
    <location>
        <begin position="408"/>
        <end position="429"/>
    </location>
</feature>
<feature type="region of interest" description="Disordered" evidence="1">
    <location>
        <begin position="907"/>
        <end position="965"/>
    </location>
</feature>
<feature type="compositionally biased region" description="Basic residues" evidence="1">
    <location>
        <begin position="173"/>
        <end position="184"/>
    </location>
</feature>
<feature type="compositionally biased region" description="Low complexity" evidence="1">
    <location>
        <begin position="700"/>
        <end position="709"/>
    </location>
</feature>
<organism evidence="2 3">
    <name type="scientific">Elysia marginata</name>
    <dbReference type="NCBI Taxonomy" id="1093978"/>
    <lineage>
        <taxon>Eukaryota</taxon>
        <taxon>Metazoa</taxon>
        <taxon>Spiralia</taxon>
        <taxon>Lophotrochozoa</taxon>
        <taxon>Mollusca</taxon>
        <taxon>Gastropoda</taxon>
        <taxon>Heterobranchia</taxon>
        <taxon>Euthyneura</taxon>
        <taxon>Panpulmonata</taxon>
        <taxon>Sacoglossa</taxon>
        <taxon>Placobranchoidea</taxon>
        <taxon>Plakobranchidae</taxon>
        <taxon>Elysia</taxon>
    </lineage>
</organism>
<feature type="compositionally biased region" description="Polar residues" evidence="1">
    <location>
        <begin position="991"/>
        <end position="1005"/>
    </location>
</feature>
<name>A0AAV4HGQ6_9GAST</name>
<dbReference type="EMBL" id="BMAT01005615">
    <property type="protein sequence ID" value="GFR97108.1"/>
    <property type="molecule type" value="Genomic_DNA"/>
</dbReference>
<accession>A0AAV4HGQ6</accession>
<reference evidence="2 3" key="1">
    <citation type="journal article" date="2021" name="Elife">
        <title>Chloroplast acquisition without the gene transfer in kleptoplastic sea slugs, Plakobranchus ocellatus.</title>
        <authorList>
            <person name="Maeda T."/>
            <person name="Takahashi S."/>
            <person name="Yoshida T."/>
            <person name="Shimamura S."/>
            <person name="Takaki Y."/>
            <person name="Nagai Y."/>
            <person name="Toyoda A."/>
            <person name="Suzuki Y."/>
            <person name="Arimoto A."/>
            <person name="Ishii H."/>
            <person name="Satoh N."/>
            <person name="Nishiyama T."/>
            <person name="Hasebe M."/>
            <person name="Maruyama T."/>
            <person name="Minagawa J."/>
            <person name="Obokata J."/>
            <person name="Shigenobu S."/>
        </authorList>
    </citation>
    <scope>NUCLEOTIDE SEQUENCE [LARGE SCALE GENOMIC DNA]</scope>
</reference>
<evidence type="ECO:0000313" key="2">
    <source>
        <dbReference type="EMBL" id="GFR97108.1"/>
    </source>
</evidence>
<feature type="compositionally biased region" description="Basic and acidic residues" evidence="1">
    <location>
        <begin position="910"/>
        <end position="922"/>
    </location>
</feature>
<feature type="compositionally biased region" description="Low complexity" evidence="1">
    <location>
        <begin position="264"/>
        <end position="281"/>
    </location>
</feature>
<feature type="region of interest" description="Disordered" evidence="1">
    <location>
        <begin position="1231"/>
        <end position="1259"/>
    </location>
</feature>
<proteinExistence type="predicted"/>
<gene>
    <name evidence="2" type="ORF">ElyMa_002737700</name>
</gene>
<feature type="region of interest" description="Disordered" evidence="1">
    <location>
        <begin position="672"/>
        <end position="801"/>
    </location>
</feature>
<feature type="region of interest" description="Disordered" evidence="1">
    <location>
        <begin position="551"/>
        <end position="602"/>
    </location>
</feature>
<feature type="compositionally biased region" description="Basic and acidic residues" evidence="1">
    <location>
        <begin position="1043"/>
        <end position="1066"/>
    </location>
</feature>
<feature type="compositionally biased region" description="Basic and acidic residues" evidence="1">
    <location>
        <begin position="687"/>
        <end position="699"/>
    </location>
</feature>
<feature type="region of interest" description="Disordered" evidence="1">
    <location>
        <begin position="153"/>
        <end position="195"/>
    </location>
</feature>
<dbReference type="Proteomes" id="UP000762676">
    <property type="component" value="Unassembled WGS sequence"/>
</dbReference>
<sequence>MALFETCSDDGKRSEVLTEKFTCCACGQIKPFYNVREARSFTPEISAPDLSQLAVCRCEEETCLQWFKRIVGFGPEKNQEVCKTRILPDSKSQDVVKLKPSGRSFHRSGTSKSETRCAKGYESESEATRGAQANLVDEIANSLRATPSAALESRFTDAETEEHSQTSKDSAVGKKKKKKKKPGRGRMGVFSLRDSSELRDQLKRVRSEKFGIPASTATVFQTYRSRALYTPLRDFHSRKTATKKGASTKALVNQNSKHVEFRSGSKASVGSAGSNVSTSSAEKNFSASHSGGYSYRKFLEQGLRESQPAVRRSRSGPQTQQDYQETFAQSAMTRIFYSRTPVDELLPLRYPKNRFSRFSACPVRSGPEVCRSQSFTTGEEGKTPTSRPSSQPPPYPVVLSCVSPSLRKTSQVQKREGAKPGQKLKQGSCPSFLPFQPGGQEVITSRLVHSHLRRSKFIAKSAVGLSTGANCAEPRGRLATKRGRKPVRYRTRTSVRGGYSPSASAPIRHGRSLTPRAMYCQMPVAFNGKENPKKQKENSKVCEVIQRCNVKRRPPRSCPPDCVGTAISPGPDSRRLSKQVSLNYQPSPPRFRSASRAGSKQTAHLNFTQSSNAGRSPESNQCSKCKTPVMHKKSAHPKTCKCDIMLPPTCVRRGGPRSTVKEYLSTIEHPKPRFRPACFNKTPSKIQSKDGEIKSDKESVGSSKGSGTASKKKKTKVRMKTEPIPETEEETAKPGTEDGGLKTGLAKSASMSNQRSPAEPKEPKEQKDGNNNHGLDGSAPITSSHVRFTDHSTYPTPTRVSSVPAHGYTSYLDSGYARVNSTPYSASYGLRASYGNSPYSSPPDFGYLRAAHEFRRAIRENYEQRRLITHRSTPVTNANLNAWRASVQDSHISQFQSWSPAIRVSLQTRSPEKPRRKKEEVSPNKSIGPRKKSKPKLETRSLRAKRVSEAKATPTSQSPQRKASLPLYFPKKSFLEGEVPVYIKNQDNRKNQSSFDKNTSKSQFAAETPKENVKEEAECRVNVAEQKTEPASSTSQTALVESPCEKENDAPSETFEKSDGQTKDPDDGQNEEPSKATLDTAVEKHREDGPPCGEKDPDTEAKAHTTAMLQGKESSVDCEGLSKQWKTLPSSVRKIEPKGTFLKIILPESSTASIGAQSTAHTSTSPTAPPSLPKSSVFPNFFNSAAPRPGDGDNPFQVNTGNASGQVPVFQGLMERFSEKVEIYVRTKDGEQEVKGGKNTVPRDAGDTQGAAAPSGSKLLAMDGSELQSCDARRGEKTLEAAAESVVACSPDNKSRNRAAPNCEATSECVSWSEVAHLTQVGAKQPPLCQPASAVSSCATLAPLQAAGGDPLPCPAAAEAQSYKMEVEVRTTTEHVYLENTPSTAKPASNIFTSLKQAILGPALTARDRDTPVDECASLKVKRHGSGTYVVNPPPALWTGAGEAGQVIDLSAQPAPRPRKSRSDATYVRAHKNSVCGPVGAEKLVMGSSVDPAPGAESDAAVTRDILEVITGNPCRFQKVAADHCDGAMIMSAKSQFLKNLRGNSMTNIPVKVSPAVMPPGSLSAVVCRSFDNTFNTRRCKPVRVGSLTEAMKTFISKHGTPV</sequence>
<feature type="region of interest" description="Disordered" evidence="1">
    <location>
        <begin position="97"/>
        <end position="130"/>
    </location>
</feature>
<feature type="region of interest" description="Disordered" evidence="1">
    <location>
        <begin position="1152"/>
        <end position="1203"/>
    </location>
</feature>
<evidence type="ECO:0000313" key="3">
    <source>
        <dbReference type="Proteomes" id="UP000762676"/>
    </source>
</evidence>
<feature type="region of interest" description="Disordered" evidence="1">
    <location>
        <begin position="258"/>
        <end position="288"/>
    </location>
</feature>
<feature type="compositionally biased region" description="Basic and acidic residues" evidence="1">
    <location>
        <begin position="758"/>
        <end position="770"/>
    </location>
</feature>
<feature type="compositionally biased region" description="Basic and acidic residues" evidence="1">
    <location>
        <begin position="113"/>
        <end position="122"/>
    </location>
</feature>
<feature type="compositionally biased region" description="Basic and acidic residues" evidence="1">
    <location>
        <begin position="935"/>
        <end position="949"/>
    </location>
</feature>
<feature type="compositionally biased region" description="Basic and acidic residues" evidence="1">
    <location>
        <begin position="730"/>
        <end position="740"/>
    </location>
</feature>
<feature type="compositionally biased region" description="Basic and acidic residues" evidence="1">
    <location>
        <begin position="1081"/>
        <end position="1103"/>
    </location>
</feature>
<evidence type="ECO:0000256" key="1">
    <source>
        <dbReference type="SAM" id="MobiDB-lite"/>
    </source>
</evidence>
<feature type="compositionally biased region" description="Polar residues" evidence="1">
    <location>
        <begin position="1029"/>
        <end position="1039"/>
    </location>
</feature>
<keyword evidence="3" id="KW-1185">Reference proteome</keyword>
<feature type="region of interest" description="Disordered" evidence="1">
    <location>
        <begin position="365"/>
        <end position="395"/>
    </location>
</feature>
<feature type="region of interest" description="Disordered" evidence="1">
    <location>
        <begin position="985"/>
        <end position="1121"/>
    </location>
</feature>
<comment type="caution">
    <text evidence="2">The sequence shown here is derived from an EMBL/GenBank/DDBJ whole genome shotgun (WGS) entry which is preliminary data.</text>
</comment>